<dbReference type="GO" id="GO:0004781">
    <property type="term" value="F:sulfate adenylyltransferase (ATP) activity"/>
    <property type="evidence" value="ECO:0007669"/>
    <property type="project" value="TreeGrafter"/>
</dbReference>
<gene>
    <name evidence="3" type="ORF">AVDCRST_MAG93-4482</name>
</gene>
<dbReference type="PANTHER" id="PTHR42700:SF1">
    <property type="entry name" value="SULFATE ADENYLYLTRANSFERASE"/>
    <property type="match status" value="1"/>
</dbReference>
<evidence type="ECO:0000313" key="3">
    <source>
        <dbReference type="EMBL" id="CAA9299316.1"/>
    </source>
</evidence>
<dbReference type="InterPro" id="IPR059117">
    <property type="entry name" value="APS_kinase_dom"/>
</dbReference>
<dbReference type="AlphaFoldDB" id="A0A6J4KAH7"/>
<keyword evidence="1" id="KW-0808">Transferase</keyword>
<name>A0A6J4KAH7_9CHLR</name>
<reference evidence="3" key="1">
    <citation type="submission" date="2020-02" db="EMBL/GenBank/DDBJ databases">
        <authorList>
            <person name="Meier V. D."/>
        </authorList>
    </citation>
    <scope>NUCLEOTIDE SEQUENCE</scope>
    <source>
        <strain evidence="3">AVDCRST_MAG93</strain>
    </source>
</reference>
<dbReference type="InterPro" id="IPR050512">
    <property type="entry name" value="Sulf_AdTrans/APS_kinase"/>
</dbReference>
<dbReference type="GO" id="GO:0019379">
    <property type="term" value="P:sulfate assimilation, phosphoadenylyl sulfate reduction by phosphoadenylyl-sulfate reductase (thioredoxin)"/>
    <property type="evidence" value="ECO:0007669"/>
    <property type="project" value="TreeGrafter"/>
</dbReference>
<dbReference type="SUPFAM" id="SSF52540">
    <property type="entry name" value="P-loop containing nucleoside triphosphate hydrolases"/>
    <property type="match status" value="1"/>
</dbReference>
<dbReference type="GO" id="GO:0005737">
    <property type="term" value="C:cytoplasm"/>
    <property type="evidence" value="ECO:0007669"/>
    <property type="project" value="TreeGrafter"/>
</dbReference>
<protein>
    <recommendedName>
        <fullName evidence="2">APS kinase domain-containing protein</fullName>
    </recommendedName>
</protein>
<dbReference type="PANTHER" id="PTHR42700">
    <property type="entry name" value="SULFATE ADENYLYLTRANSFERASE"/>
    <property type="match status" value="1"/>
</dbReference>
<sequence length="74" mass="8123">GTVYLSAPVEVCRQRDHSGAYLLADSGRIASFPGVSATFEVPTEVDLVLPTHEMSAEQCVERIVKLLEDREFVS</sequence>
<dbReference type="GO" id="GO:0010134">
    <property type="term" value="P:sulfate assimilation via adenylyl sulfate reduction"/>
    <property type="evidence" value="ECO:0007669"/>
    <property type="project" value="TreeGrafter"/>
</dbReference>
<accession>A0A6J4KAH7</accession>
<feature type="non-terminal residue" evidence="3">
    <location>
        <position position="1"/>
    </location>
</feature>
<evidence type="ECO:0000256" key="1">
    <source>
        <dbReference type="ARBA" id="ARBA00022679"/>
    </source>
</evidence>
<organism evidence="3">
    <name type="scientific">uncultured Chloroflexia bacterium</name>
    <dbReference type="NCBI Taxonomy" id="1672391"/>
    <lineage>
        <taxon>Bacteria</taxon>
        <taxon>Bacillati</taxon>
        <taxon>Chloroflexota</taxon>
        <taxon>Chloroflexia</taxon>
        <taxon>environmental samples</taxon>
    </lineage>
</organism>
<dbReference type="Gene3D" id="3.40.50.300">
    <property type="entry name" value="P-loop containing nucleotide triphosphate hydrolases"/>
    <property type="match status" value="1"/>
</dbReference>
<dbReference type="EMBL" id="CADCTR010001510">
    <property type="protein sequence ID" value="CAA9299316.1"/>
    <property type="molecule type" value="Genomic_DNA"/>
</dbReference>
<feature type="domain" description="APS kinase" evidence="2">
    <location>
        <begin position="2"/>
        <end position="49"/>
    </location>
</feature>
<dbReference type="Pfam" id="PF01583">
    <property type="entry name" value="APS_kinase"/>
    <property type="match status" value="1"/>
</dbReference>
<dbReference type="InterPro" id="IPR027417">
    <property type="entry name" value="P-loop_NTPase"/>
</dbReference>
<proteinExistence type="predicted"/>
<evidence type="ECO:0000259" key="2">
    <source>
        <dbReference type="Pfam" id="PF01583"/>
    </source>
</evidence>